<feature type="region of interest" description="Disordered" evidence="1">
    <location>
        <begin position="61"/>
        <end position="82"/>
    </location>
</feature>
<sequence>QHESIKEDEDEDGDRLVSNCCGEYEDDRVTGGLEAGGHGRCSNCHDMAQFIPAKEFYESKGKLDEIDPSRSPWTKSGKHPGAMNQEELEKELEVFDELQALGFTLSTKEMMQRDSLNNYLYKQDDVDEAEQLDEFAIPLAWGTVVAGLGWAVRVGGPALAFFGKKKVKKSIWDLLKGSWKTMFSGKFVSGVSVTYIWTKYQDAMDWLSDLPLIGDLFDDTSLADFAKAIVKYGIPAGAVVAILHGGNKLKNYITKNPKYPVPGNTTINNYYAQAEPEPEPQMASKEIDHLKHLSGI</sequence>
<name>A0A382BPX8_9ZZZZ</name>
<dbReference type="EMBL" id="UINC01030551">
    <property type="protein sequence ID" value="SVB15133.1"/>
    <property type="molecule type" value="Genomic_DNA"/>
</dbReference>
<gene>
    <name evidence="2" type="ORF">METZ01_LOCUS167987</name>
</gene>
<feature type="non-terminal residue" evidence="2">
    <location>
        <position position="1"/>
    </location>
</feature>
<protein>
    <submittedName>
        <fullName evidence="2">Uncharacterized protein</fullName>
    </submittedName>
</protein>
<evidence type="ECO:0000256" key="1">
    <source>
        <dbReference type="SAM" id="MobiDB-lite"/>
    </source>
</evidence>
<evidence type="ECO:0000313" key="2">
    <source>
        <dbReference type="EMBL" id="SVB15133.1"/>
    </source>
</evidence>
<reference evidence="2" key="1">
    <citation type="submission" date="2018-05" db="EMBL/GenBank/DDBJ databases">
        <authorList>
            <person name="Lanie J.A."/>
            <person name="Ng W.-L."/>
            <person name="Kazmierczak K.M."/>
            <person name="Andrzejewski T.M."/>
            <person name="Davidsen T.M."/>
            <person name="Wayne K.J."/>
            <person name="Tettelin H."/>
            <person name="Glass J.I."/>
            <person name="Rusch D."/>
            <person name="Podicherti R."/>
            <person name="Tsui H.-C.T."/>
            <person name="Winkler M.E."/>
        </authorList>
    </citation>
    <scope>NUCLEOTIDE SEQUENCE</scope>
</reference>
<proteinExistence type="predicted"/>
<organism evidence="2">
    <name type="scientific">marine metagenome</name>
    <dbReference type="NCBI Taxonomy" id="408172"/>
    <lineage>
        <taxon>unclassified sequences</taxon>
        <taxon>metagenomes</taxon>
        <taxon>ecological metagenomes</taxon>
    </lineage>
</organism>
<dbReference type="AlphaFoldDB" id="A0A382BPX8"/>
<accession>A0A382BPX8</accession>